<name>A0ABS9X4T3_9GAMM</name>
<organism evidence="2 3">
    <name type="scientific">Colwellia maritima</name>
    <dbReference type="NCBI Taxonomy" id="2912588"/>
    <lineage>
        <taxon>Bacteria</taxon>
        <taxon>Pseudomonadati</taxon>
        <taxon>Pseudomonadota</taxon>
        <taxon>Gammaproteobacteria</taxon>
        <taxon>Alteromonadales</taxon>
        <taxon>Colwelliaceae</taxon>
        <taxon>Colwellia</taxon>
    </lineage>
</organism>
<sequence>MLVIQPNEQGEYKTIYWDDLNVSGAEVFNNQGSAFVSTTNGVGDVTSPSLVISSFAPVDGAELAKNESIRIQFNDLINTNEEVIASALSLQQADGSELASNTYNITATNTLAGANIVISFTEELSYTGALNVNLSTGIQALNTYSILSPLTIDYLLVDGKRPSINAINRVIDGEEVQHFFHANGTEMVRITGENFGDNLGELKISIGETLLQNSKVTQLSNELIEFVLPDLFLANEVITLPITVERNGLSVVKQGAIVILPAISIDDIAPISGSPQGGNTVDLFGSGFNHSTEITFGGVQAGDLRVINSGHIQVRAPAGTYGYAPVAAVNSQFEYVEVVSPIDYFYAEKEKGSVDLNTDKASPVSAIFLKDQVLYAVTGGHYDVIGEKSGRIEKVLRSNVARLVVTNVADPVRPIIIEKEFANVLKPYHIDVTGGLAPEGFVGLVGEGTNLFALGGKGLYHFDITLPTSPNLLNTLELDGTARDIAIDGDLVYVSDSVGIHIYKITDQRTIRRIKTITSIELKGTTDKIYLEGNSLWASMPNSRRVIEVELMSGEYNIVRDVPINTLAGKRVRPRDLLVKNNLLFISTGNLGTVELFSLDDESGTAVASLNLAYLVRNGDLFLVN</sequence>
<feature type="domain" description="IPT/TIG" evidence="1">
    <location>
        <begin position="182"/>
        <end position="248"/>
    </location>
</feature>
<evidence type="ECO:0000313" key="2">
    <source>
        <dbReference type="EMBL" id="MCI2285229.1"/>
    </source>
</evidence>
<accession>A0ABS9X4T3</accession>
<comment type="caution">
    <text evidence="2">The sequence shown here is derived from an EMBL/GenBank/DDBJ whole genome shotgun (WGS) entry which is preliminary data.</text>
</comment>
<dbReference type="RefSeq" id="WP_242288003.1">
    <property type="nucleotide sequence ID" value="NZ_JAKKSL010000004.1"/>
</dbReference>
<evidence type="ECO:0000259" key="1">
    <source>
        <dbReference type="Pfam" id="PF01833"/>
    </source>
</evidence>
<gene>
    <name evidence="2" type="ORF">L3081_19935</name>
</gene>
<dbReference type="Proteomes" id="UP001139646">
    <property type="component" value="Unassembled WGS sequence"/>
</dbReference>
<reference evidence="2" key="1">
    <citation type="submission" date="2022-01" db="EMBL/GenBank/DDBJ databases">
        <title>Colwellia maritima, isolated from seawater.</title>
        <authorList>
            <person name="Kristyanto S."/>
            <person name="Jung J."/>
            <person name="Jeon C.O."/>
        </authorList>
    </citation>
    <scope>NUCLEOTIDE SEQUENCE</scope>
    <source>
        <strain evidence="2">MSW7</strain>
    </source>
</reference>
<dbReference type="InterPro" id="IPR002909">
    <property type="entry name" value="IPT_dom"/>
</dbReference>
<dbReference type="Pfam" id="PF01833">
    <property type="entry name" value="TIG"/>
    <property type="match status" value="2"/>
</dbReference>
<evidence type="ECO:0000313" key="3">
    <source>
        <dbReference type="Proteomes" id="UP001139646"/>
    </source>
</evidence>
<dbReference type="EMBL" id="JAKKSL010000004">
    <property type="protein sequence ID" value="MCI2285229.1"/>
    <property type="molecule type" value="Genomic_DNA"/>
</dbReference>
<feature type="domain" description="IPT/TIG" evidence="1">
    <location>
        <begin position="264"/>
        <end position="327"/>
    </location>
</feature>
<protein>
    <submittedName>
        <fullName evidence="2">IPT/TIG domain-containing protein</fullName>
    </submittedName>
</protein>
<dbReference type="CDD" id="cd00102">
    <property type="entry name" value="IPT"/>
    <property type="match status" value="1"/>
</dbReference>
<keyword evidence="3" id="KW-1185">Reference proteome</keyword>
<proteinExistence type="predicted"/>